<dbReference type="AlphaFoldDB" id="A0A561E8X7"/>
<proteinExistence type="predicted"/>
<dbReference type="InterPro" id="IPR036390">
    <property type="entry name" value="WH_DNA-bd_sf"/>
</dbReference>
<dbReference type="InterPro" id="IPR036388">
    <property type="entry name" value="WH-like_DNA-bd_sf"/>
</dbReference>
<protein>
    <submittedName>
        <fullName evidence="2">ArsR family transcriptional regulator</fullName>
    </submittedName>
</protein>
<dbReference type="EMBL" id="VIVQ01000001">
    <property type="protein sequence ID" value="TWE12078.1"/>
    <property type="molecule type" value="Genomic_DNA"/>
</dbReference>
<dbReference type="Pfam" id="PF12840">
    <property type="entry name" value="HTH_20"/>
    <property type="match status" value="1"/>
</dbReference>
<accession>A0A561E8X7</accession>
<evidence type="ECO:0000259" key="1">
    <source>
        <dbReference type="SMART" id="SM00418"/>
    </source>
</evidence>
<gene>
    <name evidence="2" type="ORF">BKA23_0874</name>
</gene>
<dbReference type="Proteomes" id="UP000318297">
    <property type="component" value="Unassembled WGS sequence"/>
</dbReference>
<feature type="domain" description="HTH arsR-type" evidence="1">
    <location>
        <begin position="20"/>
        <end position="103"/>
    </location>
</feature>
<dbReference type="CDD" id="cd00090">
    <property type="entry name" value="HTH_ARSR"/>
    <property type="match status" value="1"/>
</dbReference>
<sequence>MTSNQTHSARDEPRSLSDPRALKALAHPLRMRLIGELSTRGSMRAVDLANAVDEPANSVSFHLRQLAKYGVIEQDDDRAADGRERWWRLPSDQGFRINPAELATIEGGEAALGVFRRVVTGNVHALARVVHGTAFASEETSPERHLISNDFAVRLSADEMDELKDDMFDLMMRWMARSRELANADDGVERRTVYAVMLGAPLDLIIDQPSDEATTGHESGSEN</sequence>
<keyword evidence="3" id="KW-1185">Reference proteome</keyword>
<organism evidence="2 3">
    <name type="scientific">Rudaeicoccus suwonensis</name>
    <dbReference type="NCBI Taxonomy" id="657409"/>
    <lineage>
        <taxon>Bacteria</taxon>
        <taxon>Bacillati</taxon>
        <taxon>Actinomycetota</taxon>
        <taxon>Actinomycetes</taxon>
        <taxon>Micrococcales</taxon>
        <taxon>Dermacoccaceae</taxon>
        <taxon>Rudaeicoccus</taxon>
    </lineage>
</organism>
<evidence type="ECO:0000313" key="3">
    <source>
        <dbReference type="Proteomes" id="UP000318297"/>
    </source>
</evidence>
<dbReference type="InterPro" id="IPR001845">
    <property type="entry name" value="HTH_ArsR_DNA-bd_dom"/>
</dbReference>
<dbReference type="SMART" id="SM00418">
    <property type="entry name" value="HTH_ARSR"/>
    <property type="match status" value="1"/>
</dbReference>
<reference evidence="2 3" key="1">
    <citation type="submission" date="2019-06" db="EMBL/GenBank/DDBJ databases">
        <title>Sequencing the genomes of 1000 actinobacteria strains.</title>
        <authorList>
            <person name="Klenk H.-P."/>
        </authorList>
    </citation>
    <scope>NUCLEOTIDE SEQUENCE [LARGE SCALE GENOMIC DNA]</scope>
    <source>
        <strain evidence="2 3">DSM 19560</strain>
    </source>
</reference>
<dbReference type="SUPFAM" id="SSF46785">
    <property type="entry name" value="Winged helix' DNA-binding domain"/>
    <property type="match status" value="1"/>
</dbReference>
<evidence type="ECO:0000313" key="2">
    <source>
        <dbReference type="EMBL" id="TWE12078.1"/>
    </source>
</evidence>
<dbReference type="InterPro" id="IPR011991">
    <property type="entry name" value="ArsR-like_HTH"/>
</dbReference>
<comment type="caution">
    <text evidence="2">The sequence shown here is derived from an EMBL/GenBank/DDBJ whole genome shotgun (WGS) entry which is preliminary data.</text>
</comment>
<dbReference type="RefSeq" id="WP_170226369.1">
    <property type="nucleotide sequence ID" value="NZ_VIVQ01000001.1"/>
</dbReference>
<dbReference type="Gene3D" id="1.10.10.10">
    <property type="entry name" value="Winged helix-like DNA-binding domain superfamily/Winged helix DNA-binding domain"/>
    <property type="match status" value="1"/>
</dbReference>
<dbReference type="GO" id="GO:0003700">
    <property type="term" value="F:DNA-binding transcription factor activity"/>
    <property type="evidence" value="ECO:0007669"/>
    <property type="project" value="InterPro"/>
</dbReference>
<name>A0A561E8X7_9MICO</name>